<dbReference type="RefSeq" id="WP_188665904.1">
    <property type="nucleotide sequence ID" value="NZ_BMJI01000001.1"/>
</dbReference>
<evidence type="ECO:0000259" key="4">
    <source>
        <dbReference type="PROSITE" id="PS50949"/>
    </source>
</evidence>
<proteinExistence type="predicted"/>
<dbReference type="InterPro" id="IPR036388">
    <property type="entry name" value="WH-like_DNA-bd_sf"/>
</dbReference>
<dbReference type="InterPro" id="IPR008920">
    <property type="entry name" value="TF_FadR/GntR_C"/>
</dbReference>
<evidence type="ECO:0000313" key="5">
    <source>
        <dbReference type="EMBL" id="GGC81572.1"/>
    </source>
</evidence>
<evidence type="ECO:0000256" key="1">
    <source>
        <dbReference type="ARBA" id="ARBA00023015"/>
    </source>
</evidence>
<dbReference type="Pfam" id="PF07729">
    <property type="entry name" value="FCD"/>
    <property type="match status" value="1"/>
</dbReference>
<keyword evidence="3" id="KW-0804">Transcription</keyword>
<keyword evidence="6" id="KW-1185">Reference proteome</keyword>
<dbReference type="SMART" id="SM00895">
    <property type="entry name" value="FCD"/>
    <property type="match status" value="1"/>
</dbReference>
<dbReference type="Gene3D" id="1.20.120.530">
    <property type="entry name" value="GntR ligand-binding domain-like"/>
    <property type="match status" value="1"/>
</dbReference>
<dbReference type="CDD" id="cd07377">
    <property type="entry name" value="WHTH_GntR"/>
    <property type="match status" value="1"/>
</dbReference>
<feature type="domain" description="HTH gntR-type" evidence="4">
    <location>
        <begin position="4"/>
        <end position="76"/>
    </location>
</feature>
<organism evidence="5 6">
    <name type="scientific">Tersicoccus solisilvae</name>
    <dbReference type="NCBI Taxonomy" id="1882339"/>
    <lineage>
        <taxon>Bacteria</taxon>
        <taxon>Bacillati</taxon>
        <taxon>Actinomycetota</taxon>
        <taxon>Actinomycetes</taxon>
        <taxon>Micrococcales</taxon>
        <taxon>Micrococcaceae</taxon>
        <taxon>Tersicoccus</taxon>
    </lineage>
</organism>
<comment type="caution">
    <text evidence="5">The sequence shown here is derived from an EMBL/GenBank/DDBJ whole genome shotgun (WGS) entry which is preliminary data.</text>
</comment>
<dbReference type="Pfam" id="PF00392">
    <property type="entry name" value="GntR"/>
    <property type="match status" value="1"/>
</dbReference>
<dbReference type="SMART" id="SM00345">
    <property type="entry name" value="HTH_GNTR"/>
    <property type="match status" value="1"/>
</dbReference>
<dbReference type="PANTHER" id="PTHR43537:SF24">
    <property type="entry name" value="GLUCONATE OPERON TRANSCRIPTIONAL REPRESSOR"/>
    <property type="match status" value="1"/>
</dbReference>
<name>A0ABQ1NW68_9MICC</name>
<sequence>MPSDRSYQVVLDGVEADLRSGQLSSGDRLPGERALAAKYGISRASVREALRVLDTIGLVKSAVGSGPASGAIVISEPASGMARAMRLHMAARNLPLEDIVQTRMLLEGWAARAAADRVSTQGTHFSELEEASALLEQMSAKDVDRVRFHILDSQFHLAVSALAGSVVISTVMDSLRETIRGYVIDAFTDLTDWVDVSAELRLQHRGILDAVLAGDGDTAERLARDHIAWFVARASTDLPARHSQIAAISS</sequence>
<keyword evidence="1" id="KW-0805">Transcription regulation</keyword>
<evidence type="ECO:0000256" key="2">
    <source>
        <dbReference type="ARBA" id="ARBA00023125"/>
    </source>
</evidence>
<dbReference type="PRINTS" id="PR00035">
    <property type="entry name" value="HTHGNTR"/>
</dbReference>
<accession>A0ABQ1NW68</accession>
<dbReference type="SUPFAM" id="SSF46785">
    <property type="entry name" value="Winged helix' DNA-binding domain"/>
    <property type="match status" value="1"/>
</dbReference>
<evidence type="ECO:0000313" key="6">
    <source>
        <dbReference type="Proteomes" id="UP000597761"/>
    </source>
</evidence>
<dbReference type="Proteomes" id="UP000597761">
    <property type="component" value="Unassembled WGS sequence"/>
</dbReference>
<evidence type="ECO:0000256" key="3">
    <source>
        <dbReference type="ARBA" id="ARBA00023163"/>
    </source>
</evidence>
<dbReference type="Gene3D" id="1.10.10.10">
    <property type="entry name" value="Winged helix-like DNA-binding domain superfamily/Winged helix DNA-binding domain"/>
    <property type="match status" value="1"/>
</dbReference>
<dbReference type="EMBL" id="BMJI01000001">
    <property type="protein sequence ID" value="GGC81572.1"/>
    <property type="molecule type" value="Genomic_DNA"/>
</dbReference>
<keyword evidence="2" id="KW-0238">DNA-binding</keyword>
<gene>
    <name evidence="5" type="ORF">GCM10011512_05340</name>
</gene>
<reference evidence="6" key="1">
    <citation type="journal article" date="2019" name="Int. J. Syst. Evol. Microbiol.">
        <title>The Global Catalogue of Microorganisms (GCM) 10K type strain sequencing project: providing services to taxonomists for standard genome sequencing and annotation.</title>
        <authorList>
            <consortium name="The Broad Institute Genomics Platform"/>
            <consortium name="The Broad Institute Genome Sequencing Center for Infectious Disease"/>
            <person name="Wu L."/>
            <person name="Ma J."/>
        </authorList>
    </citation>
    <scope>NUCLEOTIDE SEQUENCE [LARGE SCALE GENOMIC DNA]</scope>
    <source>
        <strain evidence="6">CGMCC 1.15480</strain>
    </source>
</reference>
<dbReference type="InterPro" id="IPR036390">
    <property type="entry name" value="WH_DNA-bd_sf"/>
</dbReference>
<dbReference type="PANTHER" id="PTHR43537">
    <property type="entry name" value="TRANSCRIPTIONAL REGULATOR, GNTR FAMILY"/>
    <property type="match status" value="1"/>
</dbReference>
<dbReference type="InterPro" id="IPR011711">
    <property type="entry name" value="GntR_C"/>
</dbReference>
<dbReference type="PROSITE" id="PS50949">
    <property type="entry name" value="HTH_GNTR"/>
    <property type="match status" value="1"/>
</dbReference>
<dbReference type="InterPro" id="IPR000524">
    <property type="entry name" value="Tscrpt_reg_HTH_GntR"/>
</dbReference>
<dbReference type="SUPFAM" id="SSF48008">
    <property type="entry name" value="GntR ligand-binding domain-like"/>
    <property type="match status" value="1"/>
</dbReference>
<protein>
    <submittedName>
        <fullName evidence="5">GntR family transcriptional regulator</fullName>
    </submittedName>
</protein>